<dbReference type="InterPro" id="IPR025985">
    <property type="entry name" value="YnbE"/>
</dbReference>
<name>A0A3P3QQI7_9GAMM</name>
<protein>
    <submittedName>
        <fullName evidence="1">YnbE family lipoprotein</fullName>
    </submittedName>
</protein>
<comment type="caution">
    <text evidence="1">The sequence shown here is derived from an EMBL/GenBank/DDBJ whole genome shotgun (WGS) entry which is preliminary data.</text>
</comment>
<dbReference type="RefSeq" id="WP_052749328.1">
    <property type="nucleotide sequence ID" value="NZ_LAVS01000021.1"/>
</dbReference>
<accession>A0A3P3QQI7</accession>
<organism evidence="1 2">
    <name type="scientific">Rheinheimera mesophila</name>
    <dbReference type="NCBI Taxonomy" id="1547515"/>
    <lineage>
        <taxon>Bacteria</taxon>
        <taxon>Pseudomonadati</taxon>
        <taxon>Pseudomonadota</taxon>
        <taxon>Gammaproteobacteria</taxon>
        <taxon>Chromatiales</taxon>
        <taxon>Chromatiaceae</taxon>
        <taxon>Rheinheimera</taxon>
    </lineage>
</organism>
<dbReference type="AlphaFoldDB" id="A0A3P3QQI7"/>
<sequence length="81" mass="8768">MRYGQDQQGSRSAPVKRSTKAAPGFILCLVMLGGAACTPTVQVAMPNEPININLNVKIQHEILIKVDKELDELISDSSGLF</sequence>
<gene>
    <name evidence="1" type="ORF">EIK76_05135</name>
</gene>
<dbReference type="Pfam" id="PF13617">
    <property type="entry name" value="Lipoprotein_19"/>
    <property type="match status" value="1"/>
</dbReference>
<dbReference type="OrthoDB" id="9807866at2"/>
<evidence type="ECO:0000313" key="2">
    <source>
        <dbReference type="Proteomes" id="UP000276260"/>
    </source>
</evidence>
<keyword evidence="1" id="KW-0449">Lipoprotein</keyword>
<proteinExistence type="predicted"/>
<dbReference type="Proteomes" id="UP000276260">
    <property type="component" value="Unassembled WGS sequence"/>
</dbReference>
<dbReference type="EMBL" id="RRCF01000001">
    <property type="protein sequence ID" value="RRJ23454.1"/>
    <property type="molecule type" value="Genomic_DNA"/>
</dbReference>
<evidence type="ECO:0000313" key="1">
    <source>
        <dbReference type="EMBL" id="RRJ23454.1"/>
    </source>
</evidence>
<keyword evidence="2" id="KW-1185">Reference proteome</keyword>
<reference evidence="1 2" key="1">
    <citation type="submission" date="2018-11" db="EMBL/GenBank/DDBJ databases">
        <title>Draft genome analysis of Rheinheimera mesophila isolated from an industrial waste site.</title>
        <authorList>
            <person name="Yu Q."/>
            <person name="Qi Y."/>
            <person name="Zhang H."/>
            <person name="Lu Y."/>
            <person name="Pu J."/>
        </authorList>
    </citation>
    <scope>NUCLEOTIDE SEQUENCE [LARGE SCALE GENOMIC DNA]</scope>
    <source>
        <strain evidence="1 2">IITR13</strain>
    </source>
</reference>